<comment type="caution">
    <text evidence="1">The sequence shown here is derived from an EMBL/GenBank/DDBJ whole genome shotgun (WGS) entry which is preliminary data.</text>
</comment>
<evidence type="ECO:0000313" key="1">
    <source>
        <dbReference type="EMBL" id="PSB28319.1"/>
    </source>
</evidence>
<organism evidence="1 2">
    <name type="scientific">Stenomitos frigidus ULC18</name>
    <dbReference type="NCBI Taxonomy" id="2107698"/>
    <lineage>
        <taxon>Bacteria</taxon>
        <taxon>Bacillati</taxon>
        <taxon>Cyanobacteriota</taxon>
        <taxon>Cyanophyceae</taxon>
        <taxon>Leptolyngbyales</taxon>
        <taxon>Leptolyngbyaceae</taxon>
        <taxon>Stenomitos</taxon>
    </lineage>
</organism>
<sequence>MKRFSPQFKYHSLRRYSTIGGMGLLLLVGGLALRPALKSNADVPQVLAGSDREKSQAKAAFRVEQRQEQSRQIRPENFALDRYPVTNKNEKYWRNLLWTTAVVQPQEDFVASTIEQILSMALRPKLSDAQKRTIDMAVRVGTQLYLSDPNRYVSLGERFQQTIDRSPDPEWVAMSLSGLARGGLSPEQIQALVGRVKARFPNWSANVSLQTTLREMAELISPGTVPPLGDLLNWTIAPKQVQLYVLCQQDRDVLCQTVLKDGNGAFVRQQDGQLWSVPLLLRSIHGLSWNFIRGETPQGIYRMEGVVPQPDDEFFRAYGQFPLVKLFVPFEPGAKQFVPGKAGAFRGTLADYRRLLPPSWRNYWAIQESFWAGKSGRSYFRIHGTGESPDFFSGKDRNPDIYNWNPTIGCLSALELYNEQGQLLQADMPKLLNALQAIGGQSFSGYVVVIDLPGKARTPIALDAIEAALRGGKLTLSTTRQRHTLPTKSAKALAMATSQSLKADR</sequence>
<accession>A0A2T1E6F1</accession>
<name>A0A2T1E6F1_9CYAN</name>
<reference evidence="2" key="1">
    <citation type="submission" date="2018-02" db="EMBL/GenBank/DDBJ databases">
        <authorList>
            <person name="Moore K."/>
            <person name="Momper L."/>
        </authorList>
    </citation>
    <scope>NUCLEOTIDE SEQUENCE [LARGE SCALE GENOMIC DNA]</scope>
    <source>
        <strain evidence="2">ULC18</strain>
    </source>
</reference>
<reference evidence="1 2" key="2">
    <citation type="submission" date="2018-03" db="EMBL/GenBank/DDBJ databases">
        <title>The ancient ancestry and fast evolution of plastids.</title>
        <authorList>
            <person name="Moore K.R."/>
            <person name="Magnabosco C."/>
            <person name="Momper L."/>
            <person name="Gold D.A."/>
            <person name="Bosak T."/>
            <person name="Fournier G.P."/>
        </authorList>
    </citation>
    <scope>NUCLEOTIDE SEQUENCE [LARGE SCALE GENOMIC DNA]</scope>
    <source>
        <strain evidence="1 2">ULC18</strain>
    </source>
</reference>
<protein>
    <submittedName>
        <fullName evidence="1">Uncharacterized protein</fullName>
    </submittedName>
</protein>
<evidence type="ECO:0000313" key="2">
    <source>
        <dbReference type="Proteomes" id="UP000239576"/>
    </source>
</evidence>
<dbReference type="Proteomes" id="UP000239576">
    <property type="component" value="Unassembled WGS sequence"/>
</dbReference>
<dbReference type="RefSeq" id="WP_146141153.1">
    <property type="nucleotide sequence ID" value="NZ_CAWNSW010000004.1"/>
</dbReference>
<dbReference type="EMBL" id="PVWK01000081">
    <property type="protein sequence ID" value="PSB28319.1"/>
    <property type="molecule type" value="Genomic_DNA"/>
</dbReference>
<gene>
    <name evidence="1" type="ORF">C7B82_14055</name>
</gene>
<keyword evidence="2" id="KW-1185">Reference proteome</keyword>
<dbReference type="OrthoDB" id="525859at2"/>
<dbReference type="AlphaFoldDB" id="A0A2T1E6F1"/>
<proteinExistence type="predicted"/>